<keyword evidence="3" id="KW-1185">Reference proteome</keyword>
<accession>A0A8H5GA11</accession>
<dbReference type="OrthoDB" id="3346544at2759"/>
<evidence type="ECO:0000313" key="2">
    <source>
        <dbReference type="EMBL" id="KAF5361172.1"/>
    </source>
</evidence>
<feature type="transmembrane region" description="Helical" evidence="1">
    <location>
        <begin position="210"/>
        <end position="231"/>
    </location>
</feature>
<dbReference type="Proteomes" id="UP000559256">
    <property type="component" value="Unassembled WGS sequence"/>
</dbReference>
<feature type="transmembrane region" description="Helical" evidence="1">
    <location>
        <begin position="12"/>
        <end position="37"/>
    </location>
</feature>
<dbReference type="EMBL" id="JAACJM010000042">
    <property type="protein sequence ID" value="KAF5361172.1"/>
    <property type="molecule type" value="Genomic_DNA"/>
</dbReference>
<organism evidence="2 3">
    <name type="scientific">Tetrapyrgos nigripes</name>
    <dbReference type="NCBI Taxonomy" id="182062"/>
    <lineage>
        <taxon>Eukaryota</taxon>
        <taxon>Fungi</taxon>
        <taxon>Dikarya</taxon>
        <taxon>Basidiomycota</taxon>
        <taxon>Agaricomycotina</taxon>
        <taxon>Agaricomycetes</taxon>
        <taxon>Agaricomycetidae</taxon>
        <taxon>Agaricales</taxon>
        <taxon>Marasmiineae</taxon>
        <taxon>Marasmiaceae</taxon>
        <taxon>Tetrapyrgos</taxon>
    </lineage>
</organism>
<dbReference type="AlphaFoldDB" id="A0A8H5GA11"/>
<feature type="transmembrane region" description="Helical" evidence="1">
    <location>
        <begin position="237"/>
        <end position="260"/>
    </location>
</feature>
<gene>
    <name evidence="2" type="ORF">D9758_009066</name>
</gene>
<protein>
    <submittedName>
        <fullName evidence="2">Uncharacterized protein</fullName>
    </submittedName>
</protein>
<proteinExistence type="predicted"/>
<sequence>MGQLSLDKTYLLAPWVEALVYGVFLTIFCTTITLCLVDSHGLLDTHAKIMLSISCLMFFIATWHLAINLLRLFEGYVDHHMTPAAFMGNLKVWDHVLKDTLYATQENLGAAAAIYRTWVLWGHNWKVILLPSLLLIINIVAGYMVCGLYTTVNPTQTVFDPTFTNWIRTFYSITVVTNIITTGLMGYRIWKTARILAQDSVDRRKFLTVIRILVESAALQLIVEIVLLALYCSDQNIQYILLESVPSVVGITLNAITLRLKLYTRQQNRSLPTKSWGLTNMTLDDNRLQFRSMT</sequence>
<comment type="caution">
    <text evidence="2">The sequence shown here is derived from an EMBL/GenBank/DDBJ whole genome shotgun (WGS) entry which is preliminary data.</text>
</comment>
<reference evidence="2 3" key="1">
    <citation type="journal article" date="2020" name="ISME J.">
        <title>Uncovering the hidden diversity of litter-decomposition mechanisms in mushroom-forming fungi.</title>
        <authorList>
            <person name="Floudas D."/>
            <person name="Bentzer J."/>
            <person name="Ahren D."/>
            <person name="Johansson T."/>
            <person name="Persson P."/>
            <person name="Tunlid A."/>
        </authorList>
    </citation>
    <scope>NUCLEOTIDE SEQUENCE [LARGE SCALE GENOMIC DNA]</scope>
    <source>
        <strain evidence="2 3">CBS 291.85</strain>
    </source>
</reference>
<feature type="transmembrane region" description="Helical" evidence="1">
    <location>
        <begin position="49"/>
        <end position="73"/>
    </location>
</feature>
<keyword evidence="1" id="KW-1133">Transmembrane helix</keyword>
<evidence type="ECO:0000256" key="1">
    <source>
        <dbReference type="SAM" id="Phobius"/>
    </source>
</evidence>
<keyword evidence="1" id="KW-0812">Transmembrane</keyword>
<name>A0A8H5GA11_9AGAR</name>
<feature type="transmembrane region" description="Helical" evidence="1">
    <location>
        <begin position="128"/>
        <end position="150"/>
    </location>
</feature>
<evidence type="ECO:0000313" key="3">
    <source>
        <dbReference type="Proteomes" id="UP000559256"/>
    </source>
</evidence>
<keyword evidence="1" id="KW-0472">Membrane</keyword>
<feature type="transmembrane region" description="Helical" evidence="1">
    <location>
        <begin position="170"/>
        <end position="190"/>
    </location>
</feature>